<dbReference type="EMBL" id="QICS01000001">
    <property type="protein sequence ID" value="PXV95746.1"/>
    <property type="molecule type" value="Genomic_DNA"/>
</dbReference>
<dbReference type="InterPro" id="IPR006379">
    <property type="entry name" value="HAD-SF_hydro_IIB"/>
</dbReference>
<dbReference type="SFLD" id="SFLDS00003">
    <property type="entry name" value="Haloacid_Dehalogenase"/>
    <property type="match status" value="1"/>
</dbReference>
<dbReference type="NCBIfam" id="TIGR01484">
    <property type="entry name" value="HAD-SF-IIB"/>
    <property type="match status" value="1"/>
</dbReference>
<dbReference type="PANTHER" id="PTHR10000:SF53">
    <property type="entry name" value="5-AMINO-6-(5-PHOSPHO-D-RIBITYLAMINO)URACIL PHOSPHATASE YBJI-RELATED"/>
    <property type="match status" value="1"/>
</dbReference>
<dbReference type="GO" id="GO:0005829">
    <property type="term" value="C:cytosol"/>
    <property type="evidence" value="ECO:0007669"/>
    <property type="project" value="TreeGrafter"/>
</dbReference>
<evidence type="ECO:0000313" key="2">
    <source>
        <dbReference type="Proteomes" id="UP000247523"/>
    </source>
</evidence>
<dbReference type="AlphaFoldDB" id="A0A318EXE0"/>
<dbReference type="SUPFAM" id="SSF56784">
    <property type="entry name" value="HAD-like"/>
    <property type="match status" value="1"/>
</dbReference>
<dbReference type="SFLD" id="SFLDG01140">
    <property type="entry name" value="C2.B:_Phosphomannomutase_and_P"/>
    <property type="match status" value="1"/>
</dbReference>
<dbReference type="InterPro" id="IPR000150">
    <property type="entry name" value="Cof"/>
</dbReference>
<dbReference type="Proteomes" id="UP000247523">
    <property type="component" value="Unassembled WGS sequence"/>
</dbReference>
<protein>
    <recommendedName>
        <fullName evidence="3">HAD family hydrolase</fullName>
    </recommendedName>
</protein>
<dbReference type="Gene3D" id="3.30.1240.10">
    <property type="match status" value="1"/>
</dbReference>
<dbReference type="PANTHER" id="PTHR10000">
    <property type="entry name" value="PHOSPHOSERINE PHOSPHATASE"/>
    <property type="match status" value="1"/>
</dbReference>
<evidence type="ECO:0008006" key="3">
    <source>
        <dbReference type="Google" id="ProtNLM"/>
    </source>
</evidence>
<name>A0A318EXE0_9FIRM</name>
<dbReference type="Pfam" id="PF08282">
    <property type="entry name" value="Hydrolase_3"/>
    <property type="match status" value="1"/>
</dbReference>
<sequence>MIKLIASDLDGTLLQNGAQQLTEQVIPYIKRLKEMGIVFVAASGRQYANLQRLFEPVKNEISYICENGALVVNEGKILHKTIINKELGEEILVDIRQKEGCEILLSGMNTSYLEPKTNEYAHRMQYIVKNNVTIVKDILEVTEDYLKISVYEREGINNSEEYFRDKWKDKVTVVTSGTEWLDMISLGTNKGNAMKVLQETFHILPEETMAFGDNYNDVEMLKNAGYSYAMNSGKKDIINLSRFSTNRVEDILAKVLNGEIK</sequence>
<dbReference type="InterPro" id="IPR036412">
    <property type="entry name" value="HAD-like_sf"/>
</dbReference>
<dbReference type="InterPro" id="IPR023214">
    <property type="entry name" value="HAD_sf"/>
</dbReference>
<organism evidence="1 2">
    <name type="scientific">Lachnotalea glycerini</name>
    <dbReference type="NCBI Taxonomy" id="1763509"/>
    <lineage>
        <taxon>Bacteria</taxon>
        <taxon>Bacillati</taxon>
        <taxon>Bacillota</taxon>
        <taxon>Clostridia</taxon>
        <taxon>Lachnospirales</taxon>
        <taxon>Lachnospiraceae</taxon>
        <taxon>Lachnotalea</taxon>
    </lineage>
</organism>
<dbReference type="Gene3D" id="3.40.50.1000">
    <property type="entry name" value="HAD superfamily/HAD-like"/>
    <property type="match status" value="1"/>
</dbReference>
<reference evidence="1 2" key="1">
    <citation type="submission" date="2018-05" db="EMBL/GenBank/DDBJ databases">
        <title>Genomic Encyclopedia of Type Strains, Phase IV (KMG-IV): sequencing the most valuable type-strain genomes for metagenomic binning, comparative biology and taxonomic classification.</title>
        <authorList>
            <person name="Goeker M."/>
        </authorList>
    </citation>
    <scope>NUCLEOTIDE SEQUENCE [LARGE SCALE GENOMIC DNA]</scope>
    <source>
        <strain evidence="1 2">DSM 28816</strain>
    </source>
</reference>
<accession>A0A318EXE0</accession>
<gene>
    <name evidence="1" type="ORF">C8E03_101376</name>
</gene>
<comment type="caution">
    <text evidence="1">The sequence shown here is derived from an EMBL/GenBank/DDBJ whole genome shotgun (WGS) entry which is preliminary data.</text>
</comment>
<dbReference type="GO" id="GO:0000287">
    <property type="term" value="F:magnesium ion binding"/>
    <property type="evidence" value="ECO:0007669"/>
    <property type="project" value="TreeGrafter"/>
</dbReference>
<dbReference type="GO" id="GO:0016791">
    <property type="term" value="F:phosphatase activity"/>
    <property type="evidence" value="ECO:0007669"/>
    <property type="project" value="UniProtKB-ARBA"/>
</dbReference>
<proteinExistence type="predicted"/>
<evidence type="ECO:0000313" key="1">
    <source>
        <dbReference type="EMBL" id="PXV95746.1"/>
    </source>
</evidence>
<dbReference type="RefSeq" id="WP_110290133.1">
    <property type="nucleotide sequence ID" value="NZ_QICS01000001.1"/>
</dbReference>
<dbReference type="NCBIfam" id="TIGR00099">
    <property type="entry name" value="Cof-subfamily"/>
    <property type="match status" value="1"/>
</dbReference>